<evidence type="ECO:0000313" key="1">
    <source>
        <dbReference type="EMBL" id="GAB1313923.1"/>
    </source>
</evidence>
<comment type="caution">
    <text evidence="1">The sequence shown here is derived from an EMBL/GenBank/DDBJ whole genome shotgun (WGS) entry which is preliminary data.</text>
</comment>
<dbReference type="RefSeq" id="XP_070915654.1">
    <property type="nucleotide sequence ID" value="XM_071059553.1"/>
</dbReference>
<name>A0ABQ0G836_9PEZI</name>
<proteinExistence type="predicted"/>
<protein>
    <submittedName>
        <fullName evidence="1">Uncharacterized protein</fullName>
    </submittedName>
</protein>
<reference evidence="1 2" key="1">
    <citation type="submission" date="2024-09" db="EMBL/GenBank/DDBJ databases">
        <title>Itraconazole resistance in Madurella fahalii resulting from another homologue of gene encoding cytochrome P450 14-alpha sterol demethylase (CYP51).</title>
        <authorList>
            <person name="Yoshioka I."/>
            <person name="Fahal A.H."/>
            <person name="Kaneko S."/>
            <person name="Yaguchi T."/>
        </authorList>
    </citation>
    <scope>NUCLEOTIDE SEQUENCE [LARGE SCALE GENOMIC DNA]</scope>
    <source>
        <strain evidence="1 2">IFM 68171</strain>
    </source>
</reference>
<dbReference type="EMBL" id="BAAFSV010000002">
    <property type="protein sequence ID" value="GAB1313923.1"/>
    <property type="molecule type" value="Genomic_DNA"/>
</dbReference>
<evidence type="ECO:0000313" key="2">
    <source>
        <dbReference type="Proteomes" id="UP001628179"/>
    </source>
</evidence>
<gene>
    <name evidence="1" type="ORF">MFIFM68171_04133</name>
</gene>
<dbReference type="GeneID" id="98174876"/>
<accession>A0ABQ0G836</accession>
<sequence length="90" mass="10480">MTDGDDDQRFRQQFLDYLNEILLENQNLDDRVYVLGDEELAALHVRNAELLDIDEDSVDFGSRFFTPCFTLEEARQKTVDFVTEQGDDLS</sequence>
<keyword evidence="2" id="KW-1185">Reference proteome</keyword>
<dbReference type="Proteomes" id="UP001628179">
    <property type="component" value="Unassembled WGS sequence"/>
</dbReference>
<organism evidence="1 2">
    <name type="scientific">Madurella fahalii</name>
    <dbReference type="NCBI Taxonomy" id="1157608"/>
    <lineage>
        <taxon>Eukaryota</taxon>
        <taxon>Fungi</taxon>
        <taxon>Dikarya</taxon>
        <taxon>Ascomycota</taxon>
        <taxon>Pezizomycotina</taxon>
        <taxon>Sordariomycetes</taxon>
        <taxon>Sordariomycetidae</taxon>
        <taxon>Sordariales</taxon>
        <taxon>Sordariales incertae sedis</taxon>
        <taxon>Madurella</taxon>
    </lineage>
</organism>